<dbReference type="InterPro" id="IPR001155">
    <property type="entry name" value="OxRdtase_FMN_N"/>
</dbReference>
<gene>
    <name evidence="7" type="ORF">GQF63_18750</name>
</gene>
<reference evidence="7 8" key="1">
    <citation type="submission" date="2019-12" db="EMBL/GenBank/DDBJ databases">
        <authorList>
            <person name="Dong K."/>
        </authorList>
    </citation>
    <scope>NUCLEOTIDE SEQUENCE [LARGE SCALE GENOMIC DNA]</scope>
    <source>
        <strain evidence="7 8">JCM 31225</strain>
    </source>
</reference>
<feature type="domain" description="NADH:flavin oxidoreductase/NADH oxidase N-terminal" evidence="6">
    <location>
        <begin position="6"/>
        <end position="340"/>
    </location>
</feature>
<keyword evidence="5" id="KW-0560">Oxidoreductase</keyword>
<evidence type="ECO:0000259" key="6">
    <source>
        <dbReference type="Pfam" id="PF00724"/>
    </source>
</evidence>
<evidence type="ECO:0000313" key="7">
    <source>
        <dbReference type="EMBL" id="MVZ64069.1"/>
    </source>
</evidence>
<evidence type="ECO:0000256" key="3">
    <source>
        <dbReference type="ARBA" id="ARBA00022643"/>
    </source>
</evidence>
<name>A0A6N8L4V9_9SPHI</name>
<evidence type="ECO:0000256" key="1">
    <source>
        <dbReference type="ARBA" id="ARBA00001917"/>
    </source>
</evidence>
<sequence>MASLCFSPLALRSLTISNRLVVSPMCQYSAQDGVANNWHLVHLGQFAIGKAGAVIQEATAVCPEGRISYGDLGIWSDEQLPKYQEITSFIKSQGSIPGIQLAHAGRKASTDIPWLGRSQFAPQDPHGWQTVSSSPIAYHAHEHPPLAMTRDEIQQLVKQFAEATYRACRAGYQIIEIHAAHGYLIHQFLSPLINQRGDDYGGSFENRVRLLVEIVQAVQGQLGMEHSLWVRISATDWVDGGWDLGQSIALASLLKEMGVEVIDVSSGGAVREQQIPVGPGYQVPLAAAIKKETGIITGSVGLITDAQQAEQILQASQADFILLARAFLRDPHLVYQWAKDLGVDLAWANQYARAKLT</sequence>
<dbReference type="Pfam" id="PF00724">
    <property type="entry name" value="Oxidored_FMN"/>
    <property type="match status" value="1"/>
</dbReference>
<keyword evidence="4" id="KW-0521">NADP</keyword>
<evidence type="ECO:0000256" key="5">
    <source>
        <dbReference type="ARBA" id="ARBA00023002"/>
    </source>
</evidence>
<dbReference type="GO" id="GO:0003959">
    <property type="term" value="F:NADPH dehydrogenase activity"/>
    <property type="evidence" value="ECO:0007669"/>
    <property type="project" value="InterPro"/>
</dbReference>
<dbReference type="InterPro" id="IPR044152">
    <property type="entry name" value="YqjM-like"/>
</dbReference>
<organism evidence="7 8">
    <name type="scientific">Sphingobacterium humi</name>
    <dbReference type="NCBI Taxonomy" id="1796905"/>
    <lineage>
        <taxon>Bacteria</taxon>
        <taxon>Pseudomonadati</taxon>
        <taxon>Bacteroidota</taxon>
        <taxon>Sphingobacteriia</taxon>
        <taxon>Sphingobacteriales</taxon>
        <taxon>Sphingobacteriaceae</taxon>
        <taxon>Sphingobacterium</taxon>
    </lineage>
</organism>
<dbReference type="GO" id="GO:0010181">
    <property type="term" value="F:FMN binding"/>
    <property type="evidence" value="ECO:0007669"/>
    <property type="project" value="InterPro"/>
</dbReference>
<dbReference type="SUPFAM" id="SSF51395">
    <property type="entry name" value="FMN-linked oxidoreductases"/>
    <property type="match status" value="1"/>
</dbReference>
<keyword evidence="8" id="KW-1185">Reference proteome</keyword>
<proteinExistence type="predicted"/>
<comment type="caution">
    <text evidence="7">The sequence shown here is derived from an EMBL/GenBank/DDBJ whole genome shotgun (WGS) entry which is preliminary data.</text>
</comment>
<dbReference type="PANTHER" id="PTHR43303:SF4">
    <property type="entry name" value="NADPH DEHYDROGENASE C23G7.10C-RELATED"/>
    <property type="match status" value="1"/>
</dbReference>
<dbReference type="AlphaFoldDB" id="A0A6N8L4V9"/>
<dbReference type="RefSeq" id="WP_160370787.1">
    <property type="nucleotide sequence ID" value="NZ_WSQA01000020.1"/>
</dbReference>
<protein>
    <submittedName>
        <fullName evidence="7">Oxidoreductase</fullName>
    </submittedName>
</protein>
<evidence type="ECO:0000313" key="8">
    <source>
        <dbReference type="Proteomes" id="UP000435036"/>
    </source>
</evidence>
<keyword evidence="2" id="KW-0285">Flavoprotein</keyword>
<dbReference type="Gene3D" id="3.20.20.70">
    <property type="entry name" value="Aldolase class I"/>
    <property type="match status" value="1"/>
</dbReference>
<comment type="cofactor">
    <cofactor evidence="1">
        <name>FMN</name>
        <dbReference type="ChEBI" id="CHEBI:58210"/>
    </cofactor>
</comment>
<dbReference type="CDD" id="cd02932">
    <property type="entry name" value="OYE_YqiM_FMN"/>
    <property type="match status" value="1"/>
</dbReference>
<dbReference type="EMBL" id="WSQA01000020">
    <property type="protein sequence ID" value="MVZ64069.1"/>
    <property type="molecule type" value="Genomic_DNA"/>
</dbReference>
<dbReference type="OrthoDB" id="9772736at2"/>
<dbReference type="PANTHER" id="PTHR43303">
    <property type="entry name" value="NADPH DEHYDROGENASE C23G7.10C-RELATED"/>
    <property type="match status" value="1"/>
</dbReference>
<dbReference type="InterPro" id="IPR013785">
    <property type="entry name" value="Aldolase_TIM"/>
</dbReference>
<dbReference type="Proteomes" id="UP000435036">
    <property type="component" value="Unassembled WGS sequence"/>
</dbReference>
<dbReference type="GO" id="GO:0050661">
    <property type="term" value="F:NADP binding"/>
    <property type="evidence" value="ECO:0007669"/>
    <property type="project" value="InterPro"/>
</dbReference>
<keyword evidence="3" id="KW-0288">FMN</keyword>
<evidence type="ECO:0000256" key="4">
    <source>
        <dbReference type="ARBA" id="ARBA00022857"/>
    </source>
</evidence>
<evidence type="ECO:0000256" key="2">
    <source>
        <dbReference type="ARBA" id="ARBA00022630"/>
    </source>
</evidence>
<accession>A0A6N8L4V9</accession>